<evidence type="ECO:0000313" key="3">
    <source>
        <dbReference type="Proteomes" id="UP000470302"/>
    </source>
</evidence>
<dbReference type="Gene3D" id="3.90.820.10">
    <property type="entry name" value="Structural Genomics, Unknown Function 30-nov-00 1gh9 Mol_id"/>
    <property type="match status" value="1"/>
</dbReference>
<dbReference type="InterPro" id="IPR037407">
    <property type="entry name" value="MLP_fam"/>
</dbReference>
<gene>
    <name evidence="2" type="ORF">GTP91_13260</name>
</gene>
<accession>A0A845G1E9</accession>
<dbReference type="InterPro" id="IPR005153">
    <property type="entry name" value="MbtH-like_dom"/>
</dbReference>
<evidence type="ECO:0000259" key="1">
    <source>
        <dbReference type="SMART" id="SM00923"/>
    </source>
</evidence>
<protein>
    <submittedName>
        <fullName evidence="2">MbtH family NRPS accessory protein</fullName>
    </submittedName>
</protein>
<name>A0A845G1E9_9BURK</name>
<organism evidence="2 3">
    <name type="scientific">Duganella vulcania</name>
    <dbReference type="NCBI Taxonomy" id="2692166"/>
    <lineage>
        <taxon>Bacteria</taxon>
        <taxon>Pseudomonadati</taxon>
        <taxon>Pseudomonadota</taxon>
        <taxon>Betaproteobacteria</taxon>
        <taxon>Burkholderiales</taxon>
        <taxon>Oxalobacteraceae</taxon>
        <taxon>Telluria group</taxon>
        <taxon>Duganella</taxon>
    </lineage>
</organism>
<proteinExistence type="predicted"/>
<dbReference type="SUPFAM" id="SSF160582">
    <property type="entry name" value="MbtH-like"/>
    <property type="match status" value="1"/>
</dbReference>
<evidence type="ECO:0000313" key="2">
    <source>
        <dbReference type="EMBL" id="MYM88144.1"/>
    </source>
</evidence>
<dbReference type="Pfam" id="PF03621">
    <property type="entry name" value="MbtH"/>
    <property type="match status" value="1"/>
</dbReference>
<dbReference type="PANTHER" id="PTHR38444:SF1">
    <property type="entry name" value="ENTEROBACTIN BIOSYNTHESIS PROTEIN YBDZ"/>
    <property type="match status" value="1"/>
</dbReference>
<dbReference type="InterPro" id="IPR038020">
    <property type="entry name" value="MbtH-like_sf"/>
</dbReference>
<dbReference type="AlphaFoldDB" id="A0A845G1E9"/>
<feature type="domain" description="MbtH-like" evidence="1">
    <location>
        <begin position="1"/>
        <end position="48"/>
    </location>
</feature>
<comment type="caution">
    <text evidence="2">The sequence shown here is derived from an EMBL/GenBank/DDBJ whole genome shotgun (WGS) entry which is preliminary data.</text>
</comment>
<dbReference type="Proteomes" id="UP000470302">
    <property type="component" value="Unassembled WGS sequence"/>
</dbReference>
<dbReference type="SMART" id="SM00923">
    <property type="entry name" value="MbtH"/>
    <property type="match status" value="1"/>
</dbReference>
<sequence length="70" mass="8116">MRQERFYEVVVNAQGQYSVWPAQWAVPGGWRVAGFRDTREQCLSHIDSVWLDQRESNLRVALSGKEARHG</sequence>
<dbReference type="EMBL" id="WWCW01000039">
    <property type="protein sequence ID" value="MYM88144.1"/>
    <property type="molecule type" value="Genomic_DNA"/>
</dbReference>
<reference evidence="2 3" key="1">
    <citation type="submission" date="2020-01" db="EMBL/GenBank/DDBJ databases">
        <title>Novel species isolated from a subtropical stream in China.</title>
        <authorList>
            <person name="Lu H."/>
        </authorList>
    </citation>
    <scope>NUCLEOTIDE SEQUENCE [LARGE SCALE GENOMIC DNA]</scope>
    <source>
        <strain evidence="2 3">FT82W</strain>
    </source>
</reference>
<dbReference type="GO" id="GO:0019290">
    <property type="term" value="P:siderophore biosynthetic process"/>
    <property type="evidence" value="ECO:0007669"/>
    <property type="project" value="TreeGrafter"/>
</dbReference>
<dbReference type="RefSeq" id="WP_161097220.1">
    <property type="nucleotide sequence ID" value="NZ_WWCW01000039.1"/>
</dbReference>
<dbReference type="GO" id="GO:0005829">
    <property type="term" value="C:cytosol"/>
    <property type="evidence" value="ECO:0007669"/>
    <property type="project" value="TreeGrafter"/>
</dbReference>
<dbReference type="PANTHER" id="PTHR38444">
    <property type="entry name" value="ENTEROBACTIN BIOSYNTHESIS PROTEIN YBDZ"/>
    <property type="match status" value="1"/>
</dbReference>